<feature type="transmembrane region" description="Helical" evidence="1">
    <location>
        <begin position="81"/>
        <end position="97"/>
    </location>
</feature>
<feature type="transmembrane region" description="Helical" evidence="1">
    <location>
        <begin position="143"/>
        <end position="169"/>
    </location>
</feature>
<gene>
    <name evidence="2" type="primary">ydeD</name>
    <name evidence="2" type="ORF">g.28163</name>
</gene>
<organism evidence="2">
    <name type="scientific">Anthurium amnicola</name>
    <dbReference type="NCBI Taxonomy" id="1678845"/>
    <lineage>
        <taxon>Eukaryota</taxon>
        <taxon>Viridiplantae</taxon>
        <taxon>Streptophyta</taxon>
        <taxon>Embryophyta</taxon>
        <taxon>Tracheophyta</taxon>
        <taxon>Spermatophyta</taxon>
        <taxon>Magnoliopsida</taxon>
        <taxon>Liliopsida</taxon>
        <taxon>Araceae</taxon>
        <taxon>Pothoideae</taxon>
        <taxon>Potheae</taxon>
        <taxon>Anthurium</taxon>
    </lineage>
</organism>
<dbReference type="EMBL" id="GDJX01025855">
    <property type="protein sequence ID" value="JAT42081.1"/>
    <property type="molecule type" value="Transcribed_RNA"/>
</dbReference>
<evidence type="ECO:0000256" key="1">
    <source>
        <dbReference type="SAM" id="Phobius"/>
    </source>
</evidence>
<dbReference type="PANTHER" id="PTHR33802:SF1">
    <property type="entry name" value="XK-RELATED PROTEIN"/>
    <property type="match status" value="1"/>
</dbReference>
<protein>
    <submittedName>
        <fullName evidence="2">Putative transporter ydeD</fullName>
    </submittedName>
</protein>
<feature type="transmembrane region" description="Helical" evidence="1">
    <location>
        <begin position="181"/>
        <end position="202"/>
    </location>
</feature>
<keyword evidence="1" id="KW-0812">Transmembrane</keyword>
<sequence>MAKYPLAIKVANVLVYFFLLGANVYSVFDRNDDSPYGKKETFISPAPFVFGIGGLIHFLLGGFVIYQWFGPQELVLDGINWHFVGISLLNTLWLVFWQTGHFILAWITILFTAGQITYTYAVITRSRESREGREDAATINELIWIHAPFSLYHAWIVVINLISIFAAFANDKESPDDKPKLIVKIFVVIGLFILKSTAIGYIFHGKGDIVGAIVIAVTLIGISIEQQDPVIHWVSLVLGVIVSLAALIPVYRRIRNRGEESAPLLG</sequence>
<dbReference type="AlphaFoldDB" id="A0A1D1XIH8"/>
<name>A0A1D1XIH8_9ARAE</name>
<feature type="transmembrane region" description="Helical" evidence="1">
    <location>
        <begin position="103"/>
        <end position="123"/>
    </location>
</feature>
<reference evidence="2" key="1">
    <citation type="submission" date="2015-07" db="EMBL/GenBank/DDBJ databases">
        <title>Transcriptome Assembly of Anthurium amnicola.</title>
        <authorList>
            <person name="Suzuki J."/>
        </authorList>
    </citation>
    <scope>NUCLEOTIDE SEQUENCE</scope>
</reference>
<accession>A0A1D1XIH8</accession>
<dbReference type="PANTHER" id="PTHR33802">
    <property type="entry name" value="SI:CH211-161H7.5-RELATED"/>
    <property type="match status" value="1"/>
</dbReference>
<keyword evidence="1" id="KW-1133">Transmembrane helix</keyword>
<feature type="transmembrane region" description="Helical" evidence="1">
    <location>
        <begin position="48"/>
        <end position="69"/>
    </location>
</feature>
<feature type="transmembrane region" description="Helical" evidence="1">
    <location>
        <begin position="209"/>
        <end position="224"/>
    </location>
</feature>
<evidence type="ECO:0000313" key="2">
    <source>
        <dbReference type="EMBL" id="JAT42081.1"/>
    </source>
</evidence>
<feature type="transmembrane region" description="Helical" evidence="1">
    <location>
        <begin position="7"/>
        <end position="28"/>
    </location>
</feature>
<proteinExistence type="predicted"/>
<keyword evidence="1" id="KW-0472">Membrane</keyword>
<feature type="transmembrane region" description="Helical" evidence="1">
    <location>
        <begin position="230"/>
        <end position="251"/>
    </location>
</feature>